<reference evidence="2" key="1">
    <citation type="journal article" date="2017" name="Nat. Commun.">
        <title>The asparagus genome sheds light on the origin and evolution of a young Y chromosome.</title>
        <authorList>
            <person name="Harkess A."/>
            <person name="Zhou J."/>
            <person name="Xu C."/>
            <person name="Bowers J.E."/>
            <person name="Van der Hulst R."/>
            <person name="Ayyampalayam S."/>
            <person name="Mercati F."/>
            <person name="Riccardi P."/>
            <person name="McKain M.R."/>
            <person name="Kakrana A."/>
            <person name="Tang H."/>
            <person name="Ray J."/>
            <person name="Groenendijk J."/>
            <person name="Arikit S."/>
            <person name="Mathioni S.M."/>
            <person name="Nakano M."/>
            <person name="Shan H."/>
            <person name="Telgmann-Rauber A."/>
            <person name="Kanno A."/>
            <person name="Yue Z."/>
            <person name="Chen H."/>
            <person name="Li W."/>
            <person name="Chen Y."/>
            <person name="Xu X."/>
            <person name="Zhang Y."/>
            <person name="Luo S."/>
            <person name="Chen H."/>
            <person name="Gao J."/>
            <person name="Mao Z."/>
            <person name="Pires J.C."/>
            <person name="Luo M."/>
            <person name="Kudrna D."/>
            <person name="Wing R.A."/>
            <person name="Meyers B.C."/>
            <person name="Yi K."/>
            <person name="Kong H."/>
            <person name="Lavrijsen P."/>
            <person name="Sunseri F."/>
            <person name="Falavigna A."/>
            <person name="Ye Y."/>
            <person name="Leebens-Mack J.H."/>
            <person name="Chen G."/>
        </authorList>
    </citation>
    <scope>NUCLEOTIDE SEQUENCE [LARGE SCALE GENOMIC DNA]</scope>
    <source>
        <strain evidence="2">cv. DH0086</strain>
    </source>
</reference>
<organism evidence="1 2">
    <name type="scientific">Asparagus officinalis</name>
    <name type="common">Garden asparagus</name>
    <dbReference type="NCBI Taxonomy" id="4686"/>
    <lineage>
        <taxon>Eukaryota</taxon>
        <taxon>Viridiplantae</taxon>
        <taxon>Streptophyta</taxon>
        <taxon>Embryophyta</taxon>
        <taxon>Tracheophyta</taxon>
        <taxon>Spermatophyta</taxon>
        <taxon>Magnoliopsida</taxon>
        <taxon>Liliopsida</taxon>
        <taxon>Asparagales</taxon>
        <taxon>Asparagaceae</taxon>
        <taxon>Asparagoideae</taxon>
        <taxon>Asparagus</taxon>
    </lineage>
</organism>
<protein>
    <submittedName>
        <fullName evidence="1">Uncharacterized protein</fullName>
    </submittedName>
</protein>
<dbReference type="AlphaFoldDB" id="A0A5P1EPL3"/>
<gene>
    <name evidence="1" type="ORF">A4U43_C06F15420</name>
</gene>
<accession>A0A5P1EPL3</accession>
<dbReference type="EMBL" id="CM007386">
    <property type="protein sequence ID" value="ONK67077.1"/>
    <property type="molecule type" value="Genomic_DNA"/>
</dbReference>
<keyword evidence="2" id="KW-1185">Reference proteome</keyword>
<evidence type="ECO:0000313" key="2">
    <source>
        <dbReference type="Proteomes" id="UP000243459"/>
    </source>
</evidence>
<sequence length="149" mass="17052">MNFTKSEDNSSFAHSKACLTNLNFAKGKANFTESKTILFEDSPSFAQSKMSFASNEVSDIDWRSRKLSKLDYMMMKKNHRLRSIMMMMRRKALMKLTKKMKVEDSDPDYVPSKNTHTTAKVNVSIAAKIKDEEEADKMFTEAMGILEAI</sequence>
<dbReference type="Proteomes" id="UP000243459">
    <property type="component" value="Chromosome 6"/>
</dbReference>
<evidence type="ECO:0000313" key="1">
    <source>
        <dbReference type="EMBL" id="ONK67077.1"/>
    </source>
</evidence>
<name>A0A5P1EPL3_ASPOF</name>
<proteinExistence type="predicted"/>
<dbReference type="Gramene" id="ONK67077">
    <property type="protein sequence ID" value="ONK67077"/>
    <property type="gene ID" value="A4U43_C06F15420"/>
</dbReference>